<dbReference type="Gene3D" id="1.10.8.60">
    <property type="match status" value="1"/>
</dbReference>
<dbReference type="GO" id="GO:0005886">
    <property type="term" value="C:plasma membrane"/>
    <property type="evidence" value="ECO:0007669"/>
    <property type="project" value="TreeGrafter"/>
</dbReference>
<reference evidence="1 2" key="1">
    <citation type="journal article" date="2018" name="Arch. Microbiol.">
        <title>New insights into the metabolic potential of the phototrophic purple bacterium Rhodopila globiformis DSM 161(T) from its draft genome sequence and evidence for a vanadium-dependent nitrogenase.</title>
        <authorList>
            <person name="Imhoff J.F."/>
            <person name="Rahn T."/>
            <person name="Kunzel S."/>
            <person name="Neulinger S.C."/>
        </authorList>
    </citation>
    <scope>NUCLEOTIDE SEQUENCE [LARGE SCALE GENOMIC DNA]</scope>
    <source>
        <strain evidence="1 2">DSM 16996</strain>
    </source>
</reference>
<organism evidence="1 2">
    <name type="scientific">Rhodoblastus sphagnicola</name>
    <dbReference type="NCBI Taxonomy" id="333368"/>
    <lineage>
        <taxon>Bacteria</taxon>
        <taxon>Pseudomonadati</taxon>
        <taxon>Pseudomonadota</taxon>
        <taxon>Alphaproteobacteria</taxon>
        <taxon>Hyphomicrobiales</taxon>
        <taxon>Rhodoblastaceae</taxon>
        <taxon>Rhodoblastus</taxon>
    </lineage>
</organism>
<evidence type="ECO:0000313" key="2">
    <source>
        <dbReference type="Proteomes" id="UP000239089"/>
    </source>
</evidence>
<dbReference type="GO" id="GO:0003688">
    <property type="term" value="F:DNA replication origin binding"/>
    <property type="evidence" value="ECO:0007669"/>
    <property type="project" value="TreeGrafter"/>
</dbReference>
<dbReference type="GO" id="GO:0006270">
    <property type="term" value="P:DNA replication initiation"/>
    <property type="evidence" value="ECO:0007669"/>
    <property type="project" value="TreeGrafter"/>
</dbReference>
<comment type="caution">
    <text evidence="1">The sequence shown here is derived from an EMBL/GenBank/DDBJ whole genome shotgun (WGS) entry which is preliminary data.</text>
</comment>
<protein>
    <submittedName>
        <fullName evidence="1">Uncharacterized protein</fullName>
    </submittedName>
</protein>
<dbReference type="PANTHER" id="PTHR30050:SF5">
    <property type="entry name" value="DNAA REGULATORY INACTIVATOR HDA"/>
    <property type="match status" value="1"/>
</dbReference>
<keyword evidence="2" id="KW-1185">Reference proteome</keyword>
<dbReference type="AlphaFoldDB" id="A0A2S6N5D1"/>
<dbReference type="OrthoDB" id="7390113at2"/>
<gene>
    <name evidence="1" type="ORF">CCR94_14340</name>
</gene>
<dbReference type="InterPro" id="IPR027417">
    <property type="entry name" value="P-loop_NTPase"/>
</dbReference>
<dbReference type="RefSeq" id="WP_104508529.1">
    <property type="nucleotide sequence ID" value="NZ_JACIGC010000003.1"/>
</dbReference>
<evidence type="ECO:0000313" key="1">
    <source>
        <dbReference type="EMBL" id="PPQ29821.1"/>
    </source>
</evidence>
<dbReference type="PANTHER" id="PTHR30050">
    <property type="entry name" value="CHROMOSOMAL REPLICATION INITIATOR PROTEIN DNAA"/>
    <property type="match status" value="1"/>
</dbReference>
<proteinExistence type="predicted"/>
<dbReference type="Gene3D" id="3.40.50.300">
    <property type="entry name" value="P-loop containing nucleotide triphosphate hydrolases"/>
    <property type="match status" value="1"/>
</dbReference>
<dbReference type="SUPFAM" id="SSF52540">
    <property type="entry name" value="P-loop containing nucleoside triphosphate hydrolases"/>
    <property type="match status" value="1"/>
</dbReference>
<dbReference type="EMBL" id="NHSJ01000087">
    <property type="protein sequence ID" value="PPQ29821.1"/>
    <property type="molecule type" value="Genomic_DNA"/>
</dbReference>
<sequence length="231" mass="24854">MSGQLPLDLALAPRFGEQDFLESPCNAQALALVRLWPDWPRHMLLLTGPSGSGKSHLGAIWAARAGARIFDGRDLDAGGPPALAGEKALLLENAELAPEKELFHLLNVLMESGAALMLTAARAPDFWGLKTPDLLSRLRRMPQAEIAAPDEAFLQTILVKLFDDRQIRVDAATIAYLAARIERSLATCGALVSALDREALARGRAVTRAFAGEFLRGNPQFGCGADDDDSD</sequence>
<name>A0A2S6N5D1_9HYPH</name>
<accession>A0A2S6N5D1</accession>
<dbReference type="Proteomes" id="UP000239089">
    <property type="component" value="Unassembled WGS sequence"/>
</dbReference>